<dbReference type="EMBL" id="CP034562">
    <property type="protein sequence ID" value="AZQ62332.1"/>
    <property type="molecule type" value="Genomic_DNA"/>
</dbReference>
<evidence type="ECO:0000313" key="3">
    <source>
        <dbReference type="Proteomes" id="UP000267268"/>
    </source>
</evidence>
<dbReference type="InterPro" id="IPR018713">
    <property type="entry name" value="MPAB/Lcp_cat_dom"/>
</dbReference>
<gene>
    <name evidence="2" type="ORF">EI427_08795</name>
</gene>
<organism evidence="2 3">
    <name type="scientific">Flammeovirga pectinis</name>
    <dbReference type="NCBI Taxonomy" id="2494373"/>
    <lineage>
        <taxon>Bacteria</taxon>
        <taxon>Pseudomonadati</taxon>
        <taxon>Bacteroidota</taxon>
        <taxon>Cytophagia</taxon>
        <taxon>Cytophagales</taxon>
        <taxon>Flammeovirgaceae</taxon>
        <taxon>Flammeovirga</taxon>
    </lineage>
</organism>
<dbReference type="KEGG" id="fll:EI427_08795"/>
<sequence length="408" mass="46044">MNNVDMDLRLQKDPLADETIRLIIEEEGIDRVNQILVELISSKEIPEIKNISLQNYFMESQKFIHDLDDDLIKQGQDFFEKHGPGLSAMLLCKSLPATYACANGAEVVYRTGQFMASKNQGLAPFTKRLMETAQFVINVMSEGGLNKSSKGIISAQKVRLMHAAIRYYLQKNHKKGHNHHVWDTEKLGEPINQEDMLGTLLSFSVFPIQGLEKLGVTVSDEEKKAYLYTWTVVGKVLGVHPDIIPATFEEGEILGKKILDEQKAPSEAGHKLTEACVEFLKAVIPGEEFDGFPEAFMRFLLGDDLADVVGLDKHSSAKSTLVIKAVCKVFQIADHQKDESKLICAISERFNMLILQGVLNYFYKGQSVEFTIPPSLRKKWKIDNQPTWKEIISSPSLFNFRLSLQKHN</sequence>
<dbReference type="GO" id="GO:0016491">
    <property type="term" value="F:oxidoreductase activity"/>
    <property type="evidence" value="ECO:0007669"/>
    <property type="project" value="InterPro"/>
</dbReference>
<dbReference type="PANTHER" id="PTHR37539">
    <property type="entry name" value="SECRETED PROTEIN-RELATED"/>
    <property type="match status" value="1"/>
</dbReference>
<keyword evidence="3" id="KW-1185">Reference proteome</keyword>
<dbReference type="InterPro" id="IPR037473">
    <property type="entry name" value="Lcp-like"/>
</dbReference>
<proteinExistence type="predicted"/>
<dbReference type="Proteomes" id="UP000267268">
    <property type="component" value="Chromosome 1"/>
</dbReference>
<feature type="domain" description="ER-bound oxygenase mpaB/mpaB'/Rubber oxygenase catalytic" evidence="1">
    <location>
        <begin position="105"/>
        <end position="330"/>
    </location>
</feature>
<accession>A0A3Q9FLC1</accession>
<dbReference type="Pfam" id="PF09995">
    <property type="entry name" value="MPAB_Lcp_cat"/>
    <property type="match status" value="1"/>
</dbReference>
<dbReference type="OrthoDB" id="6072815at2"/>
<evidence type="ECO:0000313" key="2">
    <source>
        <dbReference type="EMBL" id="AZQ62332.1"/>
    </source>
</evidence>
<evidence type="ECO:0000259" key="1">
    <source>
        <dbReference type="Pfam" id="PF09995"/>
    </source>
</evidence>
<protein>
    <submittedName>
        <fullName evidence="2">DUF2236 domain-containing protein</fullName>
    </submittedName>
</protein>
<dbReference type="AlphaFoldDB" id="A0A3Q9FLC1"/>
<dbReference type="PANTHER" id="PTHR37539:SF1">
    <property type="entry name" value="ER-BOUND OXYGENASE MPAB_MPAB'_RUBBER OXYGENASE CATALYTIC DOMAIN-CONTAINING PROTEIN"/>
    <property type="match status" value="1"/>
</dbReference>
<name>A0A3Q9FLC1_9BACT</name>
<reference evidence="2 3" key="1">
    <citation type="submission" date="2018-12" db="EMBL/GenBank/DDBJ databases">
        <title>Flammeovirga pectinis sp. nov., isolated from the gut of the Korean scallop, Patinopecten yessoensis.</title>
        <authorList>
            <person name="Bae J.-W."/>
            <person name="Jeong Y.-S."/>
            <person name="Kang W."/>
        </authorList>
    </citation>
    <scope>NUCLEOTIDE SEQUENCE [LARGE SCALE GENOMIC DNA]</scope>
    <source>
        <strain evidence="2 3">L12M1</strain>
    </source>
</reference>